<feature type="region of interest" description="Disordered" evidence="1">
    <location>
        <begin position="202"/>
        <end position="248"/>
    </location>
</feature>
<reference evidence="3 4" key="1">
    <citation type="submission" date="2018-10" db="EMBL/GenBank/DDBJ databases">
        <authorList>
            <person name="Chen W.-M."/>
        </authorList>
    </citation>
    <scope>NUCLEOTIDE SEQUENCE [LARGE SCALE GENOMIC DNA]</scope>
    <source>
        <strain evidence="3 4">THS-13</strain>
    </source>
</reference>
<dbReference type="InterPro" id="IPR002413">
    <property type="entry name" value="V5_allergen-like"/>
</dbReference>
<dbReference type="InterPro" id="IPR001283">
    <property type="entry name" value="CRISP-related"/>
</dbReference>
<comment type="caution">
    <text evidence="3">The sequence shown here is derived from an EMBL/GenBank/DDBJ whole genome shotgun (WGS) entry which is preliminary data.</text>
</comment>
<feature type="compositionally biased region" description="Pro residues" evidence="1">
    <location>
        <begin position="206"/>
        <end position="215"/>
    </location>
</feature>
<evidence type="ECO:0000259" key="2">
    <source>
        <dbReference type="SMART" id="SM00198"/>
    </source>
</evidence>
<dbReference type="SUPFAM" id="SSF55797">
    <property type="entry name" value="PR-1-like"/>
    <property type="match status" value="1"/>
</dbReference>
<sequence>MKESSWRQASIMDARRRAADTGATTHAIRNPPMLRLSLLLAALTLGPTAHAESEPAEFAGLLAGHNALRAPLGLAPLGWSNANATSAQAWANQLATQGCALRYSSDPARRETTGENLLKAWSTTAYDGYKRTPAAVVERWSSEGLYYNHAQHRCQAPQGRQCGQYLQMIWETTTEVGCGRARCADGEIWVCHYTPRGNQEGLKPYGNPPPQPVTPPEVLGCSIDDAMPGPQATPVLSSPHLIPVPPPQ</sequence>
<evidence type="ECO:0000313" key="4">
    <source>
        <dbReference type="Proteomes" id="UP000282106"/>
    </source>
</evidence>
<accession>A0A3N0VGH1</accession>
<dbReference type="PRINTS" id="PR00838">
    <property type="entry name" value="V5ALLERGEN"/>
</dbReference>
<feature type="domain" description="SCP" evidence="2">
    <location>
        <begin position="56"/>
        <end position="201"/>
    </location>
</feature>
<dbReference type="AlphaFoldDB" id="A0A3N0VGH1"/>
<dbReference type="Proteomes" id="UP000282106">
    <property type="component" value="Unassembled WGS sequence"/>
</dbReference>
<dbReference type="InterPro" id="IPR035940">
    <property type="entry name" value="CAP_sf"/>
</dbReference>
<gene>
    <name evidence="3" type="ORF">ED208_05250</name>
</gene>
<dbReference type="InParanoid" id="A0A3N0VGH1"/>
<dbReference type="InterPro" id="IPR014044">
    <property type="entry name" value="CAP_dom"/>
</dbReference>
<dbReference type="Pfam" id="PF00188">
    <property type="entry name" value="CAP"/>
    <property type="match status" value="1"/>
</dbReference>
<evidence type="ECO:0000313" key="3">
    <source>
        <dbReference type="EMBL" id="ROH91792.1"/>
    </source>
</evidence>
<dbReference type="PANTHER" id="PTHR10334">
    <property type="entry name" value="CYSTEINE-RICH SECRETORY PROTEIN-RELATED"/>
    <property type="match status" value="1"/>
</dbReference>
<name>A0A3N0VGH1_9GAMM</name>
<organism evidence="3 4">
    <name type="scientific">Stagnimonas aquatica</name>
    <dbReference type="NCBI Taxonomy" id="2689987"/>
    <lineage>
        <taxon>Bacteria</taxon>
        <taxon>Pseudomonadati</taxon>
        <taxon>Pseudomonadota</taxon>
        <taxon>Gammaproteobacteria</taxon>
        <taxon>Nevskiales</taxon>
        <taxon>Nevskiaceae</taxon>
        <taxon>Stagnimonas</taxon>
    </lineage>
</organism>
<proteinExistence type="predicted"/>
<dbReference type="Gene3D" id="3.40.33.10">
    <property type="entry name" value="CAP"/>
    <property type="match status" value="1"/>
</dbReference>
<feature type="region of interest" description="Disordered" evidence="1">
    <location>
        <begin position="1"/>
        <end position="26"/>
    </location>
</feature>
<dbReference type="EMBL" id="RJVO01000002">
    <property type="protein sequence ID" value="ROH91792.1"/>
    <property type="molecule type" value="Genomic_DNA"/>
</dbReference>
<keyword evidence="4" id="KW-1185">Reference proteome</keyword>
<dbReference type="PRINTS" id="PR00837">
    <property type="entry name" value="V5TPXLIKE"/>
</dbReference>
<protein>
    <recommendedName>
        <fullName evidence="2">SCP domain-containing protein</fullName>
    </recommendedName>
</protein>
<evidence type="ECO:0000256" key="1">
    <source>
        <dbReference type="SAM" id="MobiDB-lite"/>
    </source>
</evidence>
<dbReference type="SMART" id="SM00198">
    <property type="entry name" value="SCP"/>
    <property type="match status" value="1"/>
</dbReference>